<name>A0A5C2RQQ2_9APHY</name>
<evidence type="ECO:0000313" key="6">
    <source>
        <dbReference type="EMBL" id="RPD53481.1"/>
    </source>
</evidence>
<keyword evidence="3" id="KW-0863">Zinc-finger</keyword>
<keyword evidence="2" id="KW-0479">Metal-binding</keyword>
<dbReference type="OrthoDB" id="2746660at2759"/>
<proteinExistence type="predicted"/>
<evidence type="ECO:0000256" key="5">
    <source>
        <dbReference type="ARBA" id="ARBA00023242"/>
    </source>
</evidence>
<dbReference type="STRING" id="1328759.A0A5C2RQQ2"/>
<dbReference type="AlphaFoldDB" id="A0A5C2RQQ2"/>
<dbReference type="GO" id="GO:0008270">
    <property type="term" value="F:zinc ion binding"/>
    <property type="evidence" value="ECO:0007669"/>
    <property type="project" value="UniProtKB-KW"/>
</dbReference>
<keyword evidence="5" id="KW-0539">Nucleus</keyword>
<feature type="non-terminal residue" evidence="6">
    <location>
        <position position="76"/>
    </location>
</feature>
<dbReference type="GO" id="GO:0005634">
    <property type="term" value="C:nucleus"/>
    <property type="evidence" value="ECO:0007669"/>
    <property type="project" value="UniProtKB-SubCell"/>
</dbReference>
<dbReference type="EMBL" id="ML122321">
    <property type="protein sequence ID" value="RPD53481.1"/>
    <property type="molecule type" value="Genomic_DNA"/>
</dbReference>
<keyword evidence="4" id="KW-0862">Zinc</keyword>
<reference evidence="6" key="1">
    <citation type="journal article" date="2018" name="Genome Biol. Evol.">
        <title>Genomics and development of Lentinus tigrinus, a white-rot wood-decaying mushroom with dimorphic fruiting bodies.</title>
        <authorList>
            <person name="Wu B."/>
            <person name="Xu Z."/>
            <person name="Knudson A."/>
            <person name="Carlson A."/>
            <person name="Chen N."/>
            <person name="Kovaka S."/>
            <person name="LaButti K."/>
            <person name="Lipzen A."/>
            <person name="Pennachio C."/>
            <person name="Riley R."/>
            <person name="Schakwitz W."/>
            <person name="Umezawa K."/>
            <person name="Ohm R.A."/>
            <person name="Grigoriev I.V."/>
            <person name="Nagy L.G."/>
            <person name="Gibbons J."/>
            <person name="Hibbett D."/>
        </authorList>
    </citation>
    <scope>NUCLEOTIDE SEQUENCE [LARGE SCALE GENOMIC DNA]</scope>
    <source>
        <strain evidence="6">ALCF2SS1-6</strain>
    </source>
</reference>
<sequence length="76" mass="8939">LAMWCSTRHRPFAAVEDPEFREILRMLYAKVEVPSRFTVSRDIQTILDETTARLLQRFENFKGKIHLCVDGWTSPN</sequence>
<dbReference type="Proteomes" id="UP000313359">
    <property type="component" value="Unassembled WGS sequence"/>
</dbReference>
<dbReference type="PANTHER" id="PTHR46481">
    <property type="entry name" value="ZINC FINGER BED DOMAIN-CONTAINING PROTEIN 4"/>
    <property type="match status" value="1"/>
</dbReference>
<evidence type="ECO:0000256" key="3">
    <source>
        <dbReference type="ARBA" id="ARBA00022771"/>
    </source>
</evidence>
<dbReference type="InterPro" id="IPR052035">
    <property type="entry name" value="ZnF_BED_domain_contain"/>
</dbReference>
<comment type="subcellular location">
    <subcellularLocation>
        <location evidence="1">Nucleus</location>
    </subcellularLocation>
</comment>
<gene>
    <name evidence="6" type="ORF">L227DRAFT_485820</name>
</gene>
<protein>
    <recommendedName>
        <fullName evidence="8">DUF659 domain-containing protein</fullName>
    </recommendedName>
</protein>
<evidence type="ECO:0008006" key="8">
    <source>
        <dbReference type="Google" id="ProtNLM"/>
    </source>
</evidence>
<keyword evidence="7" id="KW-1185">Reference proteome</keyword>
<evidence type="ECO:0000256" key="4">
    <source>
        <dbReference type="ARBA" id="ARBA00022833"/>
    </source>
</evidence>
<feature type="non-terminal residue" evidence="6">
    <location>
        <position position="1"/>
    </location>
</feature>
<dbReference type="PANTHER" id="PTHR46481:SF10">
    <property type="entry name" value="ZINC FINGER BED DOMAIN-CONTAINING PROTEIN 39"/>
    <property type="match status" value="1"/>
</dbReference>
<dbReference type="SUPFAM" id="SSF140996">
    <property type="entry name" value="Hermes dimerisation domain"/>
    <property type="match status" value="1"/>
</dbReference>
<organism evidence="6 7">
    <name type="scientific">Lentinus tigrinus ALCF2SS1-6</name>
    <dbReference type="NCBI Taxonomy" id="1328759"/>
    <lineage>
        <taxon>Eukaryota</taxon>
        <taxon>Fungi</taxon>
        <taxon>Dikarya</taxon>
        <taxon>Basidiomycota</taxon>
        <taxon>Agaricomycotina</taxon>
        <taxon>Agaricomycetes</taxon>
        <taxon>Polyporales</taxon>
        <taxon>Polyporaceae</taxon>
        <taxon>Lentinus</taxon>
    </lineage>
</organism>
<accession>A0A5C2RQQ2</accession>
<evidence type="ECO:0000313" key="7">
    <source>
        <dbReference type="Proteomes" id="UP000313359"/>
    </source>
</evidence>
<evidence type="ECO:0000256" key="1">
    <source>
        <dbReference type="ARBA" id="ARBA00004123"/>
    </source>
</evidence>
<evidence type="ECO:0000256" key="2">
    <source>
        <dbReference type="ARBA" id="ARBA00022723"/>
    </source>
</evidence>